<dbReference type="EMBL" id="QUAV01000001">
    <property type="protein sequence ID" value="TPR26243.1"/>
    <property type="molecule type" value="Genomic_DNA"/>
</dbReference>
<comment type="caution">
    <text evidence="1">The sequence shown here is derived from an EMBL/GenBank/DDBJ whole genome shotgun (WGS) entry which is preliminary data.</text>
</comment>
<evidence type="ECO:0000313" key="2">
    <source>
        <dbReference type="Proteomes" id="UP000777560"/>
    </source>
</evidence>
<name>A0ABY2YY47_9LACO</name>
<accession>A0ABY2YY47</accession>
<keyword evidence="2" id="KW-1185">Reference proteome</keyword>
<dbReference type="RefSeq" id="WP_140925709.1">
    <property type="nucleotide sequence ID" value="NZ_QUAU01000001.1"/>
</dbReference>
<reference evidence="1 2" key="1">
    <citation type="submission" date="2018-08" db="EMBL/GenBank/DDBJ databases">
        <title>Comparative genomics of wild bee and flower associated Lactobacillus reveals potential adaptation to the bee host.</title>
        <authorList>
            <person name="Vuong H.Q."/>
            <person name="Mcfrederick Q.S."/>
        </authorList>
    </citation>
    <scope>NUCLEOTIDE SEQUENCE [LARGE SCALE GENOMIC DNA]</scope>
    <source>
        <strain evidence="1 2">HV_13</strain>
    </source>
</reference>
<dbReference type="Proteomes" id="UP000777560">
    <property type="component" value="Unassembled WGS sequence"/>
</dbReference>
<proteinExistence type="predicted"/>
<gene>
    <name evidence="1" type="ORF">DY114_00670</name>
</gene>
<evidence type="ECO:0000313" key="1">
    <source>
        <dbReference type="EMBL" id="TPR26243.1"/>
    </source>
</evidence>
<organism evidence="1 2">
    <name type="scientific">Apilactobacillus micheneri</name>
    <dbReference type="NCBI Taxonomy" id="1899430"/>
    <lineage>
        <taxon>Bacteria</taxon>
        <taxon>Bacillati</taxon>
        <taxon>Bacillota</taxon>
        <taxon>Bacilli</taxon>
        <taxon>Lactobacillales</taxon>
        <taxon>Lactobacillaceae</taxon>
        <taxon>Apilactobacillus</taxon>
    </lineage>
</organism>
<protein>
    <submittedName>
        <fullName evidence="1">Uncharacterized protein</fullName>
    </submittedName>
</protein>
<sequence length="468" mass="55733">MSLYNYTIRINSKDTRKIFNEVISSYQNENYRSAINSLYSTVLYDLIYKLKYLSNFYDDSTAENILDKVENKQKENSTNSSWELNLIDDVYKRTQIIDNSLYADIISLKRYRNLCSHPSLVDKKLTLPSPNPEIVSGLMNSILVKLFNKAPNLISNITDNFTNDISDKKEKLLLDSKFRLNYLKNFYLNNLEIEQEEKLLDNLFKFIFIKTGTPFDENREVNYLVFIDIIKTNEETFMKYLENIKCKDLLFKDESGILKKYFSRFIAEFPEFIHHIKEYALNDIINYSRENFIDWLLNPELFNLNLKDTISAVVQVFEYKHDSFYENNCESIYEPFKNLVKKCDLKFDIDDVIQYKFSKDELNLIKMKSEILGGKDLFINFIIDMYLNSYNYAQAQQRLIYIKMYINYMNEEKYLLKLLNGANNNSQIYGEFNSAPYIRSVVFKKFINYKNKNDIPKYKDTFSNLEIE</sequence>